<reference evidence="13 14" key="1">
    <citation type="submission" date="2014-01" db="EMBL/GenBank/DDBJ databases">
        <title>Complete genome sequence of ionizing-radiation resistance bacterium Hymenobacter swuensis DY53.</title>
        <authorList>
            <person name="Jung J.-H."/>
            <person name="Jeong S.-W."/>
            <person name="Joe M.-H."/>
            <person name="Cho y.-j."/>
            <person name="Kim M.-K."/>
            <person name="Lim S.-Y."/>
        </authorList>
    </citation>
    <scope>NUCLEOTIDE SEQUENCE [LARGE SCALE GENOMIC DNA]</scope>
    <source>
        <strain evidence="13 14">DY53</strain>
    </source>
</reference>
<evidence type="ECO:0000313" key="13">
    <source>
        <dbReference type="EMBL" id="AHJ96567.1"/>
    </source>
</evidence>
<evidence type="ECO:0000256" key="10">
    <source>
        <dbReference type="SAM" id="MobiDB-lite"/>
    </source>
</evidence>
<dbReference type="GO" id="GO:0031992">
    <property type="term" value="F:energy transducer activity"/>
    <property type="evidence" value="ECO:0007669"/>
    <property type="project" value="TreeGrafter"/>
</dbReference>
<keyword evidence="5" id="KW-0997">Cell inner membrane</keyword>
<feature type="chain" id="PRO_5004910987" description="TonB C-terminal domain-containing protein" evidence="11">
    <location>
        <begin position="44"/>
        <end position="183"/>
    </location>
</feature>
<organism evidence="13 14">
    <name type="scientific">Hymenobacter swuensis DY53</name>
    <dbReference type="NCBI Taxonomy" id="1227739"/>
    <lineage>
        <taxon>Bacteria</taxon>
        <taxon>Pseudomonadati</taxon>
        <taxon>Bacteroidota</taxon>
        <taxon>Cytophagia</taxon>
        <taxon>Cytophagales</taxon>
        <taxon>Hymenobacteraceae</taxon>
        <taxon>Hymenobacter</taxon>
    </lineage>
</organism>
<evidence type="ECO:0000256" key="6">
    <source>
        <dbReference type="ARBA" id="ARBA00022692"/>
    </source>
</evidence>
<dbReference type="HOGENOM" id="CLU_065795_3_1_10"/>
<keyword evidence="3" id="KW-0813">Transport</keyword>
<evidence type="ECO:0000256" key="7">
    <source>
        <dbReference type="ARBA" id="ARBA00022927"/>
    </source>
</evidence>
<gene>
    <name evidence="13" type="ORF">Hsw_0972</name>
</gene>
<dbReference type="PATRIC" id="fig|1227739.3.peg.1218"/>
<dbReference type="PANTHER" id="PTHR33446:SF2">
    <property type="entry name" value="PROTEIN TONB"/>
    <property type="match status" value="1"/>
</dbReference>
<evidence type="ECO:0000256" key="4">
    <source>
        <dbReference type="ARBA" id="ARBA00022475"/>
    </source>
</evidence>
<evidence type="ECO:0000256" key="2">
    <source>
        <dbReference type="ARBA" id="ARBA00006555"/>
    </source>
</evidence>
<dbReference type="KEGG" id="hsw:Hsw_0972"/>
<dbReference type="EMBL" id="CP007145">
    <property type="protein sequence ID" value="AHJ96567.1"/>
    <property type="molecule type" value="Genomic_DNA"/>
</dbReference>
<dbReference type="InterPro" id="IPR006260">
    <property type="entry name" value="TonB/TolA_C"/>
</dbReference>
<dbReference type="GO" id="GO:0098797">
    <property type="term" value="C:plasma membrane protein complex"/>
    <property type="evidence" value="ECO:0007669"/>
    <property type="project" value="TreeGrafter"/>
</dbReference>
<dbReference type="SUPFAM" id="SSF74653">
    <property type="entry name" value="TolA/TonB C-terminal domain"/>
    <property type="match status" value="1"/>
</dbReference>
<feature type="region of interest" description="Disordered" evidence="10">
    <location>
        <begin position="1"/>
        <end position="20"/>
    </location>
</feature>
<evidence type="ECO:0000256" key="8">
    <source>
        <dbReference type="ARBA" id="ARBA00022989"/>
    </source>
</evidence>
<dbReference type="PANTHER" id="PTHR33446">
    <property type="entry name" value="PROTEIN TONB-RELATED"/>
    <property type="match status" value="1"/>
</dbReference>
<feature type="region of interest" description="Disordered" evidence="10">
    <location>
        <begin position="59"/>
        <end position="83"/>
    </location>
</feature>
<dbReference type="InterPro" id="IPR051045">
    <property type="entry name" value="TonB-dependent_transducer"/>
</dbReference>
<evidence type="ECO:0000259" key="12">
    <source>
        <dbReference type="PROSITE" id="PS52015"/>
    </source>
</evidence>
<dbReference type="eggNOG" id="COG0810">
    <property type="taxonomic scope" value="Bacteria"/>
</dbReference>
<protein>
    <recommendedName>
        <fullName evidence="12">TonB C-terminal domain-containing protein</fullName>
    </recommendedName>
</protein>
<sequence length="183" mass="19668">MLRQAQHDGRSFQPATPPNPASPMKHAFFIFMLVALAAPAAQAQQTAPAPKQPIELQPGRMQAQAKPAANRPDAPPQFPGGAQGLGTFFQQNLKYPEAASVKQISGNVVMTFTVEADGHLTNPSVVQPLSPECDTEALRVLGLMPAWKPATRKGRPIATQVRLPIPFGNSEGLKVEQGKNKFE</sequence>
<dbReference type="Proteomes" id="UP000019423">
    <property type="component" value="Chromosome"/>
</dbReference>
<evidence type="ECO:0000256" key="3">
    <source>
        <dbReference type="ARBA" id="ARBA00022448"/>
    </source>
</evidence>
<dbReference type="STRING" id="1227739.Hsw_0972"/>
<dbReference type="Pfam" id="PF03544">
    <property type="entry name" value="TonB_C"/>
    <property type="match status" value="1"/>
</dbReference>
<evidence type="ECO:0000313" key="14">
    <source>
        <dbReference type="Proteomes" id="UP000019423"/>
    </source>
</evidence>
<evidence type="ECO:0000256" key="11">
    <source>
        <dbReference type="SAM" id="SignalP"/>
    </source>
</evidence>
<accession>W8EXT1</accession>
<dbReference type="GO" id="GO:0055085">
    <property type="term" value="P:transmembrane transport"/>
    <property type="evidence" value="ECO:0007669"/>
    <property type="project" value="InterPro"/>
</dbReference>
<dbReference type="NCBIfam" id="TIGR01352">
    <property type="entry name" value="tonB_Cterm"/>
    <property type="match status" value="1"/>
</dbReference>
<name>W8EXT1_9BACT</name>
<keyword evidence="9" id="KW-0472">Membrane</keyword>
<dbReference type="Gene3D" id="3.30.1150.10">
    <property type="match status" value="1"/>
</dbReference>
<keyword evidence="14" id="KW-1185">Reference proteome</keyword>
<keyword evidence="11" id="KW-0732">Signal</keyword>
<proteinExistence type="inferred from homology"/>
<evidence type="ECO:0000256" key="9">
    <source>
        <dbReference type="ARBA" id="ARBA00023136"/>
    </source>
</evidence>
<feature type="signal peptide" evidence="11">
    <location>
        <begin position="1"/>
        <end position="43"/>
    </location>
</feature>
<keyword evidence="6" id="KW-0812">Transmembrane</keyword>
<comment type="similarity">
    <text evidence="2">Belongs to the TonB family.</text>
</comment>
<keyword evidence="8" id="KW-1133">Transmembrane helix</keyword>
<dbReference type="PROSITE" id="PS52015">
    <property type="entry name" value="TONB_CTD"/>
    <property type="match status" value="1"/>
</dbReference>
<dbReference type="InterPro" id="IPR037682">
    <property type="entry name" value="TonB_C"/>
</dbReference>
<dbReference type="AlphaFoldDB" id="W8EXT1"/>
<evidence type="ECO:0000256" key="5">
    <source>
        <dbReference type="ARBA" id="ARBA00022519"/>
    </source>
</evidence>
<keyword evidence="4" id="KW-1003">Cell membrane</keyword>
<comment type="subcellular location">
    <subcellularLocation>
        <location evidence="1">Cell inner membrane</location>
        <topology evidence="1">Single-pass membrane protein</topology>
        <orientation evidence="1">Periplasmic side</orientation>
    </subcellularLocation>
</comment>
<feature type="domain" description="TonB C-terminal" evidence="12">
    <location>
        <begin position="80"/>
        <end position="176"/>
    </location>
</feature>
<feature type="compositionally biased region" description="Basic and acidic residues" evidence="10">
    <location>
        <begin position="1"/>
        <end position="10"/>
    </location>
</feature>
<evidence type="ECO:0000256" key="1">
    <source>
        <dbReference type="ARBA" id="ARBA00004383"/>
    </source>
</evidence>
<dbReference type="GO" id="GO:0015031">
    <property type="term" value="P:protein transport"/>
    <property type="evidence" value="ECO:0007669"/>
    <property type="project" value="UniProtKB-KW"/>
</dbReference>
<keyword evidence="7" id="KW-0653">Protein transport</keyword>